<evidence type="ECO:0000256" key="1">
    <source>
        <dbReference type="ARBA" id="ARBA00023002"/>
    </source>
</evidence>
<accession>A0A6J6C5Q1</accession>
<dbReference type="PIRSF" id="PIRSF000239">
    <property type="entry name" value="AHPC"/>
    <property type="match status" value="1"/>
</dbReference>
<protein>
    <submittedName>
        <fullName evidence="4">Unannotated protein</fullName>
    </submittedName>
</protein>
<proteinExistence type="predicted"/>
<dbReference type="GO" id="GO:0016491">
    <property type="term" value="F:oxidoreductase activity"/>
    <property type="evidence" value="ECO:0007669"/>
    <property type="project" value="UniProtKB-KW"/>
</dbReference>
<feature type="domain" description="Thioredoxin" evidence="3">
    <location>
        <begin position="3"/>
        <end position="151"/>
    </location>
</feature>
<dbReference type="InterPro" id="IPR050455">
    <property type="entry name" value="Tpx_Peroxidase_subfamily"/>
</dbReference>
<evidence type="ECO:0000313" key="4">
    <source>
        <dbReference type="EMBL" id="CAB4546435.1"/>
    </source>
</evidence>
<dbReference type="GO" id="GO:0016209">
    <property type="term" value="F:antioxidant activity"/>
    <property type="evidence" value="ECO:0007669"/>
    <property type="project" value="InterPro"/>
</dbReference>
<dbReference type="PANTHER" id="PTHR43110">
    <property type="entry name" value="THIOL PEROXIDASE"/>
    <property type="match status" value="1"/>
</dbReference>
<dbReference type="PROSITE" id="PS51352">
    <property type="entry name" value="THIOREDOXIN_2"/>
    <property type="match status" value="1"/>
</dbReference>
<keyword evidence="1" id="KW-0560">Oxidoreductase</keyword>
<keyword evidence="2" id="KW-0676">Redox-active center</keyword>
<dbReference type="CDD" id="cd03018">
    <property type="entry name" value="PRX_AhpE_like"/>
    <property type="match status" value="1"/>
</dbReference>
<name>A0A6J6C5Q1_9ZZZZ</name>
<reference evidence="4" key="1">
    <citation type="submission" date="2020-05" db="EMBL/GenBank/DDBJ databases">
        <authorList>
            <person name="Chiriac C."/>
            <person name="Salcher M."/>
            <person name="Ghai R."/>
            <person name="Kavagutti S V."/>
        </authorList>
    </citation>
    <scope>NUCLEOTIDE SEQUENCE</scope>
</reference>
<dbReference type="AlphaFoldDB" id="A0A6J6C5Q1"/>
<evidence type="ECO:0000259" key="3">
    <source>
        <dbReference type="PROSITE" id="PS51352"/>
    </source>
</evidence>
<dbReference type="SUPFAM" id="SSF52833">
    <property type="entry name" value="Thioredoxin-like"/>
    <property type="match status" value="1"/>
</dbReference>
<dbReference type="EMBL" id="CAEZTO010000004">
    <property type="protein sequence ID" value="CAB4569122.1"/>
    <property type="molecule type" value="Genomic_DNA"/>
</dbReference>
<dbReference type="PANTHER" id="PTHR43110:SF1">
    <property type="entry name" value="THIOL PEROXIDASE"/>
    <property type="match status" value="1"/>
</dbReference>
<gene>
    <name evidence="4" type="ORF">UFOPK1503_00677</name>
    <name evidence="5" type="ORF">UFOPK1693_00560</name>
</gene>
<organism evidence="4">
    <name type="scientific">freshwater metagenome</name>
    <dbReference type="NCBI Taxonomy" id="449393"/>
    <lineage>
        <taxon>unclassified sequences</taxon>
        <taxon>metagenomes</taxon>
        <taxon>ecological metagenomes</taxon>
    </lineage>
</organism>
<dbReference type="InterPro" id="IPR013766">
    <property type="entry name" value="Thioredoxin_domain"/>
</dbReference>
<evidence type="ECO:0000313" key="5">
    <source>
        <dbReference type="EMBL" id="CAB4569122.1"/>
    </source>
</evidence>
<dbReference type="InterPro" id="IPR000866">
    <property type="entry name" value="AhpC/TSA"/>
</dbReference>
<dbReference type="Gene3D" id="3.40.30.10">
    <property type="entry name" value="Glutaredoxin"/>
    <property type="match status" value="1"/>
</dbReference>
<dbReference type="Pfam" id="PF00578">
    <property type="entry name" value="AhpC-TSA"/>
    <property type="match status" value="1"/>
</dbReference>
<dbReference type="EMBL" id="CAEZST010000009">
    <property type="protein sequence ID" value="CAB4546435.1"/>
    <property type="molecule type" value="Genomic_DNA"/>
</dbReference>
<dbReference type="InterPro" id="IPR024706">
    <property type="entry name" value="Peroxiredoxin_AhpC-typ"/>
</dbReference>
<sequence>MSISVGEKAPDFTLSNQHGEDFKLSDHLGKPVALVFYPFSFSGVCTGELCELRDNLGIFQDASVELAAISVDSKYTQAAFAKAEDYEFQLLADFWPHGEVSRQYGVFLEDKGFSNRATFLIDREGLVVAKFVTAPGQARNLAEYREALKLL</sequence>
<dbReference type="InterPro" id="IPR036249">
    <property type="entry name" value="Thioredoxin-like_sf"/>
</dbReference>
<evidence type="ECO:0000256" key="2">
    <source>
        <dbReference type="ARBA" id="ARBA00023284"/>
    </source>
</evidence>
<dbReference type="FunFam" id="3.40.30.10:FF:000118">
    <property type="entry name" value="Peroxiredoxin AhpE"/>
    <property type="match status" value="1"/>
</dbReference>